<dbReference type="EC" id="2.7.13.3" evidence="2"/>
<dbReference type="SMART" id="SM00388">
    <property type="entry name" value="HisKA"/>
    <property type="match status" value="1"/>
</dbReference>
<dbReference type="GO" id="GO:0000155">
    <property type="term" value="F:phosphorelay sensor kinase activity"/>
    <property type="evidence" value="ECO:0007669"/>
    <property type="project" value="InterPro"/>
</dbReference>
<name>A0A515EPB4_9BURK</name>
<dbReference type="Gene3D" id="1.10.287.130">
    <property type="match status" value="1"/>
</dbReference>
<dbReference type="RefSeq" id="WP_142811449.1">
    <property type="nucleotide sequence ID" value="NZ_CP036282.1"/>
</dbReference>
<dbReference type="PROSITE" id="PS50110">
    <property type="entry name" value="RESPONSE_REGULATORY"/>
    <property type="match status" value="1"/>
</dbReference>
<dbReference type="Pfam" id="PF00512">
    <property type="entry name" value="HisKA"/>
    <property type="match status" value="1"/>
</dbReference>
<dbReference type="InterPro" id="IPR011006">
    <property type="entry name" value="CheY-like_superfamily"/>
</dbReference>
<dbReference type="Pfam" id="PF07695">
    <property type="entry name" value="7TMR-DISM_7TM"/>
    <property type="match status" value="1"/>
</dbReference>
<proteinExistence type="predicted"/>
<dbReference type="SMART" id="SM00387">
    <property type="entry name" value="HATPase_c"/>
    <property type="match status" value="1"/>
</dbReference>
<dbReference type="InterPro" id="IPR003661">
    <property type="entry name" value="HisK_dim/P_dom"/>
</dbReference>
<dbReference type="EMBL" id="CP036282">
    <property type="protein sequence ID" value="QDL54489.1"/>
    <property type="molecule type" value="Genomic_DNA"/>
</dbReference>
<evidence type="ECO:0000256" key="2">
    <source>
        <dbReference type="ARBA" id="ARBA00012438"/>
    </source>
</evidence>
<keyword evidence="3 4" id="KW-0597">Phosphoprotein</keyword>
<feature type="transmembrane region" description="Helical" evidence="5">
    <location>
        <begin position="293"/>
        <end position="313"/>
    </location>
</feature>
<dbReference type="Pfam" id="PF07696">
    <property type="entry name" value="7TMR-DISMED2"/>
    <property type="match status" value="1"/>
</dbReference>
<evidence type="ECO:0000256" key="4">
    <source>
        <dbReference type="PROSITE-ProRule" id="PRU00169"/>
    </source>
</evidence>
<keyword evidence="8" id="KW-0808">Transferase</keyword>
<feature type="modified residue" description="4-aspartylphosphate" evidence="4">
    <location>
        <position position="747"/>
    </location>
</feature>
<dbReference type="InterPro" id="IPR003594">
    <property type="entry name" value="HATPase_dom"/>
</dbReference>
<dbReference type="PROSITE" id="PS50109">
    <property type="entry name" value="HIS_KIN"/>
    <property type="match status" value="1"/>
</dbReference>
<feature type="domain" description="Response regulatory" evidence="7">
    <location>
        <begin position="698"/>
        <end position="817"/>
    </location>
</feature>
<protein>
    <recommendedName>
        <fullName evidence="2">histidine kinase</fullName>
        <ecNumber evidence="2">2.7.13.3</ecNumber>
    </recommendedName>
</protein>
<feature type="transmembrane region" description="Helical" evidence="5">
    <location>
        <begin position="197"/>
        <end position="215"/>
    </location>
</feature>
<sequence>MGYLQRRYVKHLLLVLCWWFGHALAWAQPINVVDLKEQPLVLSSHVQTLEDAGKELSLADVHSGKAAAQFKGDLPNLPAIGFGYSKSAHWLKLVLDNPSEKRLDRLLELGSPSIEYIRFYTPDASGTYVFHETGSVLPFSTRLRDTRSFVFPVTLEPRSSQVVYFRLQSLNPITTSLKLWTPSGFGSYERTDYFGHSWYFGIASAMVFFNLLLFVSLRDLIYLRYVAFTGSMALALACQSGLFKEFVLNDTPWWSTYGVMLSFCLTLVFALEFMRHMLNTKATVPRLHLISHALGAVLLVGGVALLFNFGAVIRPLTSMYGASALFILLVGLCCMWKGQRSAYFFSAAFFMLCAAGVLSTLRALGVMQPNFFTENALRIGSAFEMLLLAFALADRFNVMRREKAQAQRDAFVAQNKLVETLQASERLLEERVVERTAELDRKNNDLKLAMASREDVERIARHDIKTPLGGLAAAPAMLRAGRTMSEQEETVLKMMEKAANRALDMVNLSLDLYQMENGTYRFHAHTVNLGELVQSVLQDLTVHAKSKSVRTAVLGIEEPVYVRGDDALCYSIVANLTKNAIEAAPEHTAVVITLTPGAKVQLSIQNQGAVPEALRATFFDKYSTAGKVGGTGLGTYSSQLLAKVQGGSLAMHTGDEEGTTLTLELSRAPTPPTLASISSGNTLAMQAALPTPELPAMSVLVVDDDEFNLMVMSSHLPQPPLHVTTAVNGRLALESAMQQRPDIIILDIEMPIMGGLEAMSRIRQYQEDAHQSPSYFVAYSGSDDAQSTAKFLQLGFDKCLKKPSSRYAILAMLAQVKLRAENHPTNVAA</sequence>
<dbReference type="Gene3D" id="2.60.40.2380">
    <property type="match status" value="1"/>
</dbReference>
<dbReference type="InterPro" id="IPR001789">
    <property type="entry name" value="Sig_transdc_resp-reg_receiver"/>
</dbReference>
<dbReference type="Pfam" id="PF00072">
    <property type="entry name" value="Response_reg"/>
    <property type="match status" value="1"/>
</dbReference>
<keyword evidence="5" id="KW-0472">Membrane</keyword>
<reference evidence="9" key="2">
    <citation type="journal article" date="2020" name="Int. J. Syst. Evol. Microbiol.">
        <title>Genomic insights into a novel species Rhodoferax aquaticus sp. nov., isolated from freshwater.</title>
        <authorList>
            <person name="Li T."/>
            <person name="Zhuo Y."/>
            <person name="Jin C.Z."/>
            <person name="Wu X."/>
            <person name="Ko S.R."/>
            <person name="Jin F.J."/>
            <person name="Ahn C.Y."/>
            <person name="Oh H.M."/>
            <person name="Lee H.G."/>
            <person name="Jin L."/>
        </authorList>
    </citation>
    <scope>NUCLEOTIDE SEQUENCE [LARGE SCALE GENOMIC DNA]</scope>
    <source>
        <strain evidence="9">Gr-4</strain>
    </source>
</reference>
<feature type="transmembrane region" description="Helical" evidence="5">
    <location>
        <begin position="319"/>
        <end position="336"/>
    </location>
</feature>
<accession>A0A515EPB4</accession>
<evidence type="ECO:0000313" key="8">
    <source>
        <dbReference type="EMBL" id="QDL54489.1"/>
    </source>
</evidence>
<dbReference type="InterPro" id="IPR005467">
    <property type="entry name" value="His_kinase_dom"/>
</dbReference>
<dbReference type="InterPro" id="IPR036890">
    <property type="entry name" value="HATPase_C_sf"/>
</dbReference>
<feature type="transmembrane region" description="Helical" evidence="5">
    <location>
        <begin position="343"/>
        <end position="364"/>
    </location>
</feature>
<dbReference type="InterPro" id="IPR011623">
    <property type="entry name" value="7TMR_DISM_rcpt_extracell_dom1"/>
</dbReference>
<dbReference type="Gene3D" id="3.30.565.10">
    <property type="entry name" value="Histidine kinase-like ATPase, C-terminal domain"/>
    <property type="match status" value="1"/>
</dbReference>
<dbReference type="Pfam" id="PF02518">
    <property type="entry name" value="HATPase_c"/>
    <property type="match status" value="1"/>
</dbReference>
<evidence type="ECO:0000313" key="9">
    <source>
        <dbReference type="Proteomes" id="UP000317365"/>
    </source>
</evidence>
<feature type="transmembrane region" description="Helical" evidence="5">
    <location>
        <begin position="254"/>
        <end position="273"/>
    </location>
</feature>
<keyword evidence="5" id="KW-1133">Transmembrane helix</keyword>
<keyword evidence="8" id="KW-0418">Kinase</keyword>
<feature type="transmembrane region" description="Helical" evidence="5">
    <location>
        <begin position="222"/>
        <end position="242"/>
    </location>
</feature>
<dbReference type="CDD" id="cd00082">
    <property type="entry name" value="HisKA"/>
    <property type="match status" value="1"/>
</dbReference>
<gene>
    <name evidence="8" type="ORF">EXZ61_10110</name>
</gene>
<dbReference type="Gene3D" id="3.40.50.2300">
    <property type="match status" value="1"/>
</dbReference>
<feature type="domain" description="Histidine kinase" evidence="6">
    <location>
        <begin position="459"/>
        <end position="669"/>
    </location>
</feature>
<comment type="catalytic activity">
    <reaction evidence="1">
        <text>ATP + protein L-histidine = ADP + protein N-phospho-L-histidine.</text>
        <dbReference type="EC" id="2.7.13.3"/>
    </reaction>
</comment>
<evidence type="ECO:0000259" key="6">
    <source>
        <dbReference type="PROSITE" id="PS50109"/>
    </source>
</evidence>
<dbReference type="SUPFAM" id="SSF47384">
    <property type="entry name" value="Homodimeric domain of signal transducing histidine kinase"/>
    <property type="match status" value="1"/>
</dbReference>
<evidence type="ECO:0000256" key="1">
    <source>
        <dbReference type="ARBA" id="ARBA00000085"/>
    </source>
</evidence>
<dbReference type="Proteomes" id="UP000317365">
    <property type="component" value="Chromosome"/>
</dbReference>
<dbReference type="SUPFAM" id="SSF52172">
    <property type="entry name" value="CheY-like"/>
    <property type="match status" value="1"/>
</dbReference>
<dbReference type="KEGG" id="rhg:EXZ61_10110"/>
<keyword evidence="5" id="KW-0812">Transmembrane</keyword>
<evidence type="ECO:0000256" key="3">
    <source>
        <dbReference type="ARBA" id="ARBA00022553"/>
    </source>
</evidence>
<dbReference type="InterPro" id="IPR036097">
    <property type="entry name" value="HisK_dim/P_sf"/>
</dbReference>
<organism evidence="8 9">
    <name type="scientific">Rhodoferax aquaticus</name>
    <dbReference type="NCBI Taxonomy" id="2527691"/>
    <lineage>
        <taxon>Bacteria</taxon>
        <taxon>Pseudomonadati</taxon>
        <taxon>Pseudomonadota</taxon>
        <taxon>Betaproteobacteria</taxon>
        <taxon>Burkholderiales</taxon>
        <taxon>Comamonadaceae</taxon>
        <taxon>Rhodoferax</taxon>
    </lineage>
</organism>
<dbReference type="SUPFAM" id="SSF55874">
    <property type="entry name" value="ATPase domain of HSP90 chaperone/DNA topoisomerase II/histidine kinase"/>
    <property type="match status" value="1"/>
</dbReference>
<dbReference type="PANTHER" id="PTHR43547:SF2">
    <property type="entry name" value="HYBRID SIGNAL TRANSDUCTION HISTIDINE KINASE C"/>
    <property type="match status" value="1"/>
</dbReference>
<keyword evidence="9" id="KW-1185">Reference proteome</keyword>
<dbReference type="SMART" id="SM00448">
    <property type="entry name" value="REC"/>
    <property type="match status" value="1"/>
</dbReference>
<dbReference type="CDD" id="cd17546">
    <property type="entry name" value="REC_hyHK_CKI1_RcsC-like"/>
    <property type="match status" value="1"/>
</dbReference>
<dbReference type="PANTHER" id="PTHR43547">
    <property type="entry name" value="TWO-COMPONENT HISTIDINE KINASE"/>
    <property type="match status" value="1"/>
</dbReference>
<reference evidence="9" key="1">
    <citation type="submission" date="2019-02" db="EMBL/GenBank/DDBJ databases">
        <title>Complete genome sequence of Rhodoferax sp. Gr-4.</title>
        <authorList>
            <person name="Jin L."/>
        </authorList>
    </citation>
    <scope>NUCLEOTIDE SEQUENCE [LARGE SCALE GENOMIC DNA]</scope>
    <source>
        <strain evidence="9">Gr-4</strain>
    </source>
</reference>
<evidence type="ECO:0000256" key="5">
    <source>
        <dbReference type="SAM" id="Phobius"/>
    </source>
</evidence>
<dbReference type="InterPro" id="IPR011622">
    <property type="entry name" value="7TMR_DISM_rcpt_extracell_dom2"/>
</dbReference>
<dbReference type="AlphaFoldDB" id="A0A515EPB4"/>
<evidence type="ECO:0000259" key="7">
    <source>
        <dbReference type="PROSITE" id="PS50110"/>
    </source>
</evidence>